<protein>
    <recommendedName>
        <fullName evidence="6">DUF202 domain-containing protein</fullName>
    </recommendedName>
</protein>
<keyword evidence="4 5" id="KW-0472">Membrane</keyword>
<evidence type="ECO:0000259" key="6">
    <source>
        <dbReference type="Pfam" id="PF02656"/>
    </source>
</evidence>
<sequence length="105" mass="10789">MTSTPADAGRQAERTALAWVRTSFSMALCMVLLVAIAATTPTVATVAAALLACAATGILTVVGRIRRRHLLQRGATADARLYLTVAVLITAMAGSALPALLLVQG</sequence>
<reference evidence="7 8" key="1">
    <citation type="journal article" date="2013" name="Genome Announc.">
        <title>Draft Genome Sequence of Streptomyces viridochromogenes Strain Tu57, Producer of Avilamycin.</title>
        <authorList>
            <person name="Gruning B.A."/>
            <person name="Erxleben A."/>
            <person name="Hahnlein A."/>
            <person name="Gunther S."/>
        </authorList>
    </citation>
    <scope>NUCLEOTIDE SEQUENCE [LARGE SCALE GENOMIC DNA]</scope>
    <source>
        <strain evidence="7 8">Tue57</strain>
    </source>
</reference>
<gene>
    <name evidence="7" type="ORF">STVIR_0774</name>
</gene>
<dbReference type="GO" id="GO:0012505">
    <property type="term" value="C:endomembrane system"/>
    <property type="evidence" value="ECO:0007669"/>
    <property type="project" value="UniProtKB-SubCell"/>
</dbReference>
<evidence type="ECO:0000313" key="7">
    <source>
        <dbReference type="EMBL" id="ELS58223.1"/>
    </source>
</evidence>
<dbReference type="EMBL" id="AMLP01000032">
    <property type="protein sequence ID" value="ELS58223.1"/>
    <property type="molecule type" value="Genomic_DNA"/>
</dbReference>
<keyword evidence="3 5" id="KW-1133">Transmembrane helix</keyword>
<evidence type="ECO:0000313" key="8">
    <source>
        <dbReference type="Proteomes" id="UP000011205"/>
    </source>
</evidence>
<name>L8PQD4_STRVR</name>
<evidence type="ECO:0000256" key="5">
    <source>
        <dbReference type="SAM" id="Phobius"/>
    </source>
</evidence>
<feature type="transmembrane region" description="Helical" evidence="5">
    <location>
        <begin position="82"/>
        <end position="103"/>
    </location>
</feature>
<keyword evidence="2 5" id="KW-0812">Transmembrane</keyword>
<evidence type="ECO:0000256" key="2">
    <source>
        <dbReference type="ARBA" id="ARBA00022692"/>
    </source>
</evidence>
<dbReference type="RefSeq" id="WP_003996119.1">
    <property type="nucleotide sequence ID" value="NZ_AMLP01000032.1"/>
</dbReference>
<feature type="domain" description="DUF202" evidence="6">
    <location>
        <begin position="10"/>
        <end position="68"/>
    </location>
</feature>
<comment type="caution">
    <text evidence="7">The sequence shown here is derived from an EMBL/GenBank/DDBJ whole genome shotgun (WGS) entry which is preliminary data.</text>
</comment>
<proteinExistence type="predicted"/>
<evidence type="ECO:0000256" key="4">
    <source>
        <dbReference type="ARBA" id="ARBA00023136"/>
    </source>
</evidence>
<dbReference type="Pfam" id="PF02656">
    <property type="entry name" value="DUF202"/>
    <property type="match status" value="1"/>
</dbReference>
<accession>L8PQD4</accession>
<dbReference type="Proteomes" id="UP000011205">
    <property type="component" value="Unassembled WGS sequence"/>
</dbReference>
<dbReference type="AlphaFoldDB" id="L8PQD4"/>
<evidence type="ECO:0000256" key="1">
    <source>
        <dbReference type="ARBA" id="ARBA00004127"/>
    </source>
</evidence>
<organism evidence="7 8">
    <name type="scientific">Streptomyces viridochromogenes Tue57</name>
    <dbReference type="NCBI Taxonomy" id="1160705"/>
    <lineage>
        <taxon>Bacteria</taxon>
        <taxon>Bacillati</taxon>
        <taxon>Actinomycetota</taxon>
        <taxon>Actinomycetes</taxon>
        <taxon>Kitasatosporales</taxon>
        <taxon>Streptomycetaceae</taxon>
        <taxon>Streptomyces</taxon>
    </lineage>
</organism>
<dbReference type="InterPro" id="IPR003807">
    <property type="entry name" value="DUF202"/>
</dbReference>
<evidence type="ECO:0000256" key="3">
    <source>
        <dbReference type="ARBA" id="ARBA00022989"/>
    </source>
</evidence>
<feature type="transmembrane region" description="Helical" evidence="5">
    <location>
        <begin position="18"/>
        <end position="37"/>
    </location>
</feature>
<feature type="transmembrane region" description="Helical" evidence="5">
    <location>
        <begin position="43"/>
        <end position="62"/>
    </location>
</feature>
<comment type="subcellular location">
    <subcellularLocation>
        <location evidence="1">Endomembrane system</location>
        <topology evidence="1">Multi-pass membrane protein</topology>
    </subcellularLocation>
</comment>
<dbReference type="PATRIC" id="fig|1160705.3.peg.769"/>